<evidence type="ECO:0000256" key="5">
    <source>
        <dbReference type="ARBA" id="ARBA00022692"/>
    </source>
</evidence>
<feature type="transmembrane region" description="Helical" evidence="8">
    <location>
        <begin position="12"/>
        <end position="32"/>
    </location>
</feature>
<comment type="similarity">
    <text evidence="2">Belongs to the amino acid-polyamine-organocation (APC) superfamily. Spore germination protein (SGP) (TC 2.A.3.9) family.</text>
</comment>
<feature type="transmembrane region" description="Helical" evidence="8">
    <location>
        <begin position="218"/>
        <end position="241"/>
    </location>
</feature>
<evidence type="ECO:0000256" key="6">
    <source>
        <dbReference type="ARBA" id="ARBA00022989"/>
    </source>
</evidence>
<evidence type="ECO:0000256" key="2">
    <source>
        <dbReference type="ARBA" id="ARBA00007998"/>
    </source>
</evidence>
<dbReference type="EMBL" id="CAKJTG010000022">
    <property type="protein sequence ID" value="CAG9609638.1"/>
    <property type="molecule type" value="Genomic_DNA"/>
</dbReference>
<sequence>MSVSIPEKSKISHFLVFFLISSMQIGIGVLGFQRIIAKTAGYDAWISVIIAGLFNHIIIWIMFKVLESTNGDLVSVHTFILGNKVGKIISSVFTIYFVLLATAVLRTYIEIIQVWMFPDLKTFWYAFAYLLATIYIIYGGFRTVTGIAFFCTVLPSYLILTFAYTVPFSNFESILPIFDHKLKDIFLATRDMSLTYLGFETLMMYYPYIKNPEKSKKWAHLAILSTTFLYTVLTIITFAYFSEGQLEKTVWATLSMWKIVQLPFVERFEYIGIANWNLIILPNICIAIWCSSRILKRTVNIKQKKGVILIALLCLVSLNFFETRDQINWLNDLTGKIGFYVNYFYIPFLLVTVLIVRKVKKK</sequence>
<keyword evidence="3" id="KW-0813">Transport</keyword>
<feature type="transmembrane region" description="Helical" evidence="8">
    <location>
        <begin position="273"/>
        <end position="294"/>
    </location>
</feature>
<comment type="caution">
    <text evidence="9">The sequence shown here is derived from an EMBL/GenBank/DDBJ whole genome shotgun (WGS) entry which is preliminary data.</text>
</comment>
<dbReference type="InterPro" id="IPR004761">
    <property type="entry name" value="Spore_GerAB"/>
</dbReference>
<dbReference type="GO" id="GO:0016020">
    <property type="term" value="C:membrane"/>
    <property type="evidence" value="ECO:0007669"/>
    <property type="project" value="UniProtKB-SubCell"/>
</dbReference>
<evidence type="ECO:0000256" key="8">
    <source>
        <dbReference type="SAM" id="Phobius"/>
    </source>
</evidence>
<dbReference type="RefSeq" id="WP_230497876.1">
    <property type="nucleotide sequence ID" value="NZ_CAKJTG010000022.1"/>
</dbReference>
<dbReference type="GO" id="GO:0009847">
    <property type="term" value="P:spore germination"/>
    <property type="evidence" value="ECO:0007669"/>
    <property type="project" value="InterPro"/>
</dbReference>
<feature type="transmembrane region" description="Helical" evidence="8">
    <location>
        <begin position="44"/>
        <end position="63"/>
    </location>
</feature>
<feature type="transmembrane region" description="Helical" evidence="8">
    <location>
        <begin position="147"/>
        <end position="166"/>
    </location>
</feature>
<feature type="transmembrane region" description="Helical" evidence="8">
    <location>
        <begin position="337"/>
        <end position="356"/>
    </location>
</feature>
<evidence type="ECO:0000313" key="10">
    <source>
        <dbReference type="Proteomes" id="UP000789845"/>
    </source>
</evidence>
<dbReference type="NCBIfam" id="TIGR00912">
    <property type="entry name" value="2A0309"/>
    <property type="match status" value="1"/>
</dbReference>
<dbReference type="PANTHER" id="PTHR34975">
    <property type="entry name" value="SPORE GERMINATION PROTEIN A2"/>
    <property type="match status" value="1"/>
</dbReference>
<feature type="transmembrane region" description="Helical" evidence="8">
    <location>
        <begin position="306"/>
        <end position="322"/>
    </location>
</feature>
<evidence type="ECO:0000256" key="4">
    <source>
        <dbReference type="ARBA" id="ARBA00022544"/>
    </source>
</evidence>
<dbReference type="Pfam" id="PF03845">
    <property type="entry name" value="Spore_permease"/>
    <property type="match status" value="1"/>
</dbReference>
<keyword evidence="4" id="KW-0309">Germination</keyword>
<evidence type="ECO:0000256" key="7">
    <source>
        <dbReference type="ARBA" id="ARBA00023136"/>
    </source>
</evidence>
<evidence type="ECO:0000313" key="9">
    <source>
        <dbReference type="EMBL" id="CAG9609638.1"/>
    </source>
</evidence>
<proteinExistence type="inferred from homology"/>
<keyword evidence="7 8" id="KW-0472">Membrane</keyword>
<dbReference type="Gene3D" id="1.20.1740.10">
    <property type="entry name" value="Amino acid/polyamine transporter I"/>
    <property type="match status" value="1"/>
</dbReference>
<keyword evidence="5 8" id="KW-0812">Transmembrane</keyword>
<gene>
    <name evidence="9" type="ORF">NEOCIP111885_03381</name>
</gene>
<dbReference type="AlphaFoldDB" id="A0A9C7GCD1"/>
<keyword evidence="10" id="KW-1185">Reference proteome</keyword>
<accession>A0A9C7GCD1</accession>
<feature type="transmembrane region" description="Helical" evidence="8">
    <location>
        <begin position="88"/>
        <end position="111"/>
    </location>
</feature>
<protein>
    <submittedName>
        <fullName evidence="9">Uncharacterized protein</fullName>
    </submittedName>
</protein>
<feature type="transmembrane region" description="Helical" evidence="8">
    <location>
        <begin position="123"/>
        <end position="141"/>
    </location>
</feature>
<dbReference type="PANTHER" id="PTHR34975:SF2">
    <property type="entry name" value="SPORE GERMINATION PROTEIN A2"/>
    <property type="match status" value="1"/>
</dbReference>
<dbReference type="Proteomes" id="UP000789845">
    <property type="component" value="Unassembled WGS sequence"/>
</dbReference>
<organism evidence="9 10">
    <name type="scientific">Pseudoneobacillus rhizosphaerae</name>
    <dbReference type="NCBI Taxonomy" id="2880968"/>
    <lineage>
        <taxon>Bacteria</taxon>
        <taxon>Bacillati</taxon>
        <taxon>Bacillota</taxon>
        <taxon>Bacilli</taxon>
        <taxon>Bacillales</taxon>
        <taxon>Bacillaceae</taxon>
        <taxon>Pseudoneobacillus</taxon>
    </lineage>
</organism>
<keyword evidence="6 8" id="KW-1133">Transmembrane helix</keyword>
<evidence type="ECO:0000256" key="3">
    <source>
        <dbReference type="ARBA" id="ARBA00022448"/>
    </source>
</evidence>
<evidence type="ECO:0000256" key="1">
    <source>
        <dbReference type="ARBA" id="ARBA00004141"/>
    </source>
</evidence>
<comment type="subcellular location">
    <subcellularLocation>
        <location evidence="1">Membrane</location>
        <topology evidence="1">Multi-pass membrane protein</topology>
    </subcellularLocation>
</comment>
<reference evidence="9" key="1">
    <citation type="submission" date="2021-10" db="EMBL/GenBank/DDBJ databases">
        <authorList>
            <person name="Criscuolo A."/>
        </authorList>
    </citation>
    <scope>NUCLEOTIDE SEQUENCE</scope>
    <source>
        <strain evidence="9">CIP111885</strain>
    </source>
</reference>
<name>A0A9C7GCD1_9BACI</name>